<dbReference type="Gene3D" id="3.90.79.10">
    <property type="entry name" value="Nucleoside Triphosphate Pyrophosphohydrolase"/>
    <property type="match status" value="1"/>
</dbReference>
<proteinExistence type="predicted"/>
<evidence type="ECO:0000313" key="2">
    <source>
        <dbReference type="Proteomes" id="UP000177838"/>
    </source>
</evidence>
<dbReference type="STRING" id="1802439.A2589_02300"/>
<dbReference type="SUPFAM" id="SSF55811">
    <property type="entry name" value="Nudix"/>
    <property type="match status" value="1"/>
</dbReference>
<dbReference type="Proteomes" id="UP000177838">
    <property type="component" value="Unassembled WGS sequence"/>
</dbReference>
<sequence>MKNKRQSNSLLITLIKWIGKGFKTLRVPLFASDFMTAMAWKAPNGDIYTMVKTAPAVVVLPFVKKGNNYEVLLIEQVCSEKMGVILKTIGGYIGETETPERAVVRNLENKADLKIEQDRLISDGRMIGYTVVETPISIFRLELTLKEASQLTQLSDPGISICLMPLEDAVSLAKADEVGDDSTAIPLYKLYCDVVQGLIKNRE</sequence>
<accession>A0A1G2QGC9</accession>
<dbReference type="AlphaFoldDB" id="A0A1G2QGC9"/>
<dbReference type="EMBL" id="MHTK01000006">
    <property type="protein sequence ID" value="OHA59665.1"/>
    <property type="molecule type" value="Genomic_DNA"/>
</dbReference>
<dbReference type="InterPro" id="IPR015797">
    <property type="entry name" value="NUDIX_hydrolase-like_dom_sf"/>
</dbReference>
<gene>
    <name evidence="1" type="ORF">A2589_02300</name>
</gene>
<evidence type="ECO:0000313" key="1">
    <source>
        <dbReference type="EMBL" id="OHA59665.1"/>
    </source>
</evidence>
<reference evidence="1 2" key="1">
    <citation type="journal article" date="2016" name="Nat. Commun.">
        <title>Thousands of microbial genomes shed light on interconnected biogeochemical processes in an aquifer system.</title>
        <authorList>
            <person name="Anantharaman K."/>
            <person name="Brown C.T."/>
            <person name="Hug L.A."/>
            <person name="Sharon I."/>
            <person name="Castelle C.J."/>
            <person name="Probst A.J."/>
            <person name="Thomas B.C."/>
            <person name="Singh A."/>
            <person name="Wilkins M.J."/>
            <person name="Karaoz U."/>
            <person name="Brodie E.L."/>
            <person name="Williams K.H."/>
            <person name="Hubbard S.S."/>
            <person name="Banfield J.F."/>
        </authorList>
    </citation>
    <scope>NUCLEOTIDE SEQUENCE [LARGE SCALE GENOMIC DNA]</scope>
</reference>
<comment type="caution">
    <text evidence="1">The sequence shown here is derived from an EMBL/GenBank/DDBJ whole genome shotgun (WGS) entry which is preliminary data.</text>
</comment>
<protein>
    <submittedName>
        <fullName evidence="1">Uncharacterized protein</fullName>
    </submittedName>
</protein>
<name>A0A1G2QGC9_9BACT</name>
<organism evidence="1 2">
    <name type="scientific">Candidatus Vogelbacteria bacterium RIFOXYD1_FULL_46_19</name>
    <dbReference type="NCBI Taxonomy" id="1802439"/>
    <lineage>
        <taxon>Bacteria</taxon>
        <taxon>Candidatus Vogeliibacteriota</taxon>
    </lineage>
</organism>